<keyword evidence="2" id="KW-1185">Reference proteome</keyword>
<name>A0A4Y9KUC3_9BRAD</name>
<accession>A0A4Y9KUC3</accession>
<dbReference type="Proteomes" id="UP000298225">
    <property type="component" value="Unassembled WGS sequence"/>
</dbReference>
<sequence>MSQQLIAYEGLSPKGIVYSKVQLWRLERAGKFPQRVKLSPQRVAWIESEIDEWIAARIAARREPIAA</sequence>
<dbReference type="OrthoDB" id="1525365at2"/>
<gene>
    <name evidence="1" type="ORF">E4K66_30410</name>
</gene>
<dbReference type="Gene3D" id="1.10.238.160">
    <property type="match status" value="1"/>
</dbReference>
<reference evidence="1 2" key="1">
    <citation type="submission" date="2019-03" db="EMBL/GenBank/DDBJ databases">
        <title>Bradyrhizobium strains diversity isolated from Chamaecrista fasciculata.</title>
        <authorList>
            <person name="Urquiaga M.C.O."/>
            <person name="Hungria M."/>
            <person name="Delamuta J.R.M."/>
        </authorList>
    </citation>
    <scope>NUCLEOTIDE SEQUENCE [LARGE SCALE GENOMIC DNA]</scope>
    <source>
        <strain evidence="1 2">CNPSo 3424</strain>
    </source>
</reference>
<dbReference type="EMBL" id="SPQU01000019">
    <property type="protein sequence ID" value="TFV34755.1"/>
    <property type="molecule type" value="Genomic_DNA"/>
</dbReference>
<organism evidence="1 2">
    <name type="scientific">Bradyrhizobium frederickii</name>
    <dbReference type="NCBI Taxonomy" id="2560054"/>
    <lineage>
        <taxon>Bacteria</taxon>
        <taxon>Pseudomonadati</taxon>
        <taxon>Pseudomonadota</taxon>
        <taxon>Alphaproteobacteria</taxon>
        <taxon>Hyphomicrobiales</taxon>
        <taxon>Nitrobacteraceae</taxon>
        <taxon>Bradyrhizobium</taxon>
    </lineage>
</organism>
<dbReference type="AlphaFoldDB" id="A0A4Y9KUC3"/>
<proteinExistence type="predicted"/>
<evidence type="ECO:0000313" key="2">
    <source>
        <dbReference type="Proteomes" id="UP000298225"/>
    </source>
</evidence>
<evidence type="ECO:0000313" key="1">
    <source>
        <dbReference type="EMBL" id="TFV34755.1"/>
    </source>
</evidence>
<dbReference type="InterPro" id="IPR010260">
    <property type="entry name" value="AlpA"/>
</dbReference>
<dbReference type="Pfam" id="PF05930">
    <property type="entry name" value="Phage_AlpA"/>
    <property type="match status" value="1"/>
</dbReference>
<protein>
    <submittedName>
        <fullName evidence="1">AlpA family phage regulatory protein</fullName>
    </submittedName>
</protein>
<comment type="caution">
    <text evidence="1">The sequence shown here is derived from an EMBL/GenBank/DDBJ whole genome shotgun (WGS) entry which is preliminary data.</text>
</comment>